<dbReference type="GO" id="GO:0005634">
    <property type="term" value="C:nucleus"/>
    <property type="evidence" value="ECO:0007669"/>
    <property type="project" value="UniProtKB-SubCell"/>
</dbReference>
<keyword evidence="2" id="KW-1184">Jasmonic acid signaling pathway</keyword>
<name>A0AAV3P1G1_LITER</name>
<proteinExistence type="inferred from homology"/>
<evidence type="ECO:0000259" key="4">
    <source>
        <dbReference type="PROSITE" id="PS51320"/>
    </source>
</evidence>
<comment type="caution">
    <text evidence="5">The sequence shown here is derived from an EMBL/GenBank/DDBJ whole genome shotgun (WGS) entry which is preliminary data.</text>
</comment>
<feature type="compositionally biased region" description="Low complexity" evidence="3">
    <location>
        <begin position="178"/>
        <end position="193"/>
    </location>
</feature>
<keyword evidence="2" id="KW-0539">Nucleus</keyword>
<comment type="subcellular location">
    <subcellularLocation>
        <location evidence="2">Nucleus</location>
    </subcellularLocation>
</comment>
<evidence type="ECO:0000313" key="6">
    <source>
        <dbReference type="Proteomes" id="UP001454036"/>
    </source>
</evidence>
<dbReference type="Pfam" id="PF06200">
    <property type="entry name" value="tify"/>
    <property type="match status" value="1"/>
</dbReference>
<keyword evidence="6" id="KW-1185">Reference proteome</keyword>
<dbReference type="SMART" id="SM00979">
    <property type="entry name" value="TIFY"/>
    <property type="match status" value="1"/>
</dbReference>
<dbReference type="PROSITE" id="PS51320">
    <property type="entry name" value="TIFY"/>
    <property type="match status" value="1"/>
</dbReference>
<evidence type="ECO:0000256" key="3">
    <source>
        <dbReference type="SAM" id="MobiDB-lite"/>
    </source>
</evidence>
<dbReference type="Pfam" id="PF09425">
    <property type="entry name" value="Jas_motif"/>
    <property type="match status" value="1"/>
</dbReference>
<dbReference type="PANTHER" id="PTHR33077:SF52">
    <property type="entry name" value="PROTEIN TIFY 11D"/>
    <property type="match status" value="1"/>
</dbReference>
<dbReference type="InterPro" id="IPR040390">
    <property type="entry name" value="TIFY/JAZ"/>
</dbReference>
<dbReference type="AlphaFoldDB" id="A0AAV3P1G1"/>
<protein>
    <recommendedName>
        <fullName evidence="2">Protein TIFY</fullName>
    </recommendedName>
    <alternativeName>
        <fullName evidence="2">Jasmonate ZIM domain-containing protein</fullName>
    </alternativeName>
</protein>
<dbReference type="PANTHER" id="PTHR33077">
    <property type="entry name" value="PROTEIN TIFY 4A-RELATED-RELATED"/>
    <property type="match status" value="1"/>
</dbReference>
<dbReference type="InterPro" id="IPR010399">
    <property type="entry name" value="Tify_dom"/>
</dbReference>
<comment type="function">
    <text evidence="2">Repressor of jasmonate responses.</text>
</comment>
<dbReference type="EMBL" id="BAABME010016233">
    <property type="protein sequence ID" value="GAA0145073.1"/>
    <property type="molecule type" value="Genomic_DNA"/>
</dbReference>
<accession>A0AAV3P1G1</accession>
<gene>
    <name evidence="5" type="ORF">LIER_36069</name>
</gene>
<evidence type="ECO:0000313" key="5">
    <source>
        <dbReference type="EMBL" id="GAA0145073.1"/>
    </source>
</evidence>
<feature type="region of interest" description="Disordered" evidence="3">
    <location>
        <begin position="172"/>
        <end position="203"/>
    </location>
</feature>
<organism evidence="5 6">
    <name type="scientific">Lithospermum erythrorhizon</name>
    <name type="common">Purple gromwell</name>
    <name type="synonym">Lithospermum officinale var. erythrorhizon</name>
    <dbReference type="NCBI Taxonomy" id="34254"/>
    <lineage>
        <taxon>Eukaryota</taxon>
        <taxon>Viridiplantae</taxon>
        <taxon>Streptophyta</taxon>
        <taxon>Embryophyta</taxon>
        <taxon>Tracheophyta</taxon>
        <taxon>Spermatophyta</taxon>
        <taxon>Magnoliopsida</taxon>
        <taxon>eudicotyledons</taxon>
        <taxon>Gunneridae</taxon>
        <taxon>Pentapetalae</taxon>
        <taxon>asterids</taxon>
        <taxon>lamiids</taxon>
        <taxon>Boraginales</taxon>
        <taxon>Boraginaceae</taxon>
        <taxon>Boraginoideae</taxon>
        <taxon>Lithospermeae</taxon>
        <taxon>Lithospermum</taxon>
    </lineage>
</organism>
<evidence type="ECO:0000256" key="1">
    <source>
        <dbReference type="ARBA" id="ARBA00008614"/>
    </source>
</evidence>
<dbReference type="GO" id="GO:0009611">
    <property type="term" value="P:response to wounding"/>
    <property type="evidence" value="ECO:0007669"/>
    <property type="project" value="UniProtKB-UniRule"/>
</dbReference>
<dbReference type="InterPro" id="IPR018467">
    <property type="entry name" value="CCT_CS"/>
</dbReference>
<evidence type="ECO:0000256" key="2">
    <source>
        <dbReference type="RuleBase" id="RU369065"/>
    </source>
</evidence>
<sequence length="203" mass="22162">MTTSTSHHHKFSQTCNLLSQYLKENGSIRDLNLGLSSSKPHGLTTKNLLPMIEKSSQIQDLNMPPSEGRAQMTIFYNGQVIVFNEFSQDKAKEIMDLASQVSGSTTTTAGAATMLRNPAAESVGKFVASSRMALTNGLMSSQPLCEGDMPIMRNASLARFIAKRKDRIRARAPYHQMNNSDASSSSSSVVDNNKTWLGLSTKN</sequence>
<comment type="domain">
    <text evidence="2">The jas domain is required for interaction with COI1.</text>
</comment>
<feature type="domain" description="Tify" evidence="4">
    <location>
        <begin position="65"/>
        <end position="100"/>
    </location>
</feature>
<dbReference type="GO" id="GO:2000022">
    <property type="term" value="P:regulation of jasmonic acid mediated signaling pathway"/>
    <property type="evidence" value="ECO:0007669"/>
    <property type="project" value="UniProtKB-UniRule"/>
</dbReference>
<comment type="similarity">
    <text evidence="1 2">Belongs to the TIFY/JAZ family.</text>
</comment>
<reference evidence="5 6" key="1">
    <citation type="submission" date="2024-01" db="EMBL/GenBank/DDBJ databases">
        <title>The complete chloroplast genome sequence of Lithospermum erythrorhizon: insights into the phylogenetic relationship among Boraginaceae species and the maternal lineages of purple gromwells.</title>
        <authorList>
            <person name="Okada T."/>
            <person name="Watanabe K."/>
        </authorList>
    </citation>
    <scope>NUCLEOTIDE SEQUENCE [LARGE SCALE GENOMIC DNA]</scope>
</reference>
<dbReference type="GO" id="GO:0031347">
    <property type="term" value="P:regulation of defense response"/>
    <property type="evidence" value="ECO:0007669"/>
    <property type="project" value="UniProtKB-UniRule"/>
</dbReference>
<feature type="compositionally biased region" description="Polar residues" evidence="3">
    <location>
        <begin position="194"/>
        <end position="203"/>
    </location>
</feature>
<dbReference type="Proteomes" id="UP001454036">
    <property type="component" value="Unassembled WGS sequence"/>
</dbReference>